<dbReference type="EMBL" id="CAMPGE010024663">
    <property type="protein sequence ID" value="CAI2382482.1"/>
    <property type="molecule type" value="Genomic_DNA"/>
</dbReference>
<keyword evidence="1" id="KW-0472">Membrane</keyword>
<dbReference type="AlphaFoldDB" id="A0AAD1Y0L1"/>
<organism evidence="2 3">
    <name type="scientific">Euplotes crassus</name>
    <dbReference type="NCBI Taxonomy" id="5936"/>
    <lineage>
        <taxon>Eukaryota</taxon>
        <taxon>Sar</taxon>
        <taxon>Alveolata</taxon>
        <taxon>Ciliophora</taxon>
        <taxon>Intramacronucleata</taxon>
        <taxon>Spirotrichea</taxon>
        <taxon>Hypotrichia</taxon>
        <taxon>Euplotida</taxon>
        <taxon>Euplotidae</taxon>
        <taxon>Moneuplotes</taxon>
    </lineage>
</organism>
<accession>A0AAD1Y0L1</accession>
<keyword evidence="3" id="KW-1185">Reference proteome</keyword>
<evidence type="ECO:0000256" key="1">
    <source>
        <dbReference type="SAM" id="Phobius"/>
    </source>
</evidence>
<gene>
    <name evidence="2" type="ORF">ECRASSUSDP1_LOCUS23956</name>
</gene>
<sequence>MDKLFSKSKREKFADTFGKDQIENDILTPSSKRIILHGEDITYLKRSQMMKIISDFRKNLDSNNNDILKSLTDEEKEKIEEARLLQASKLKSLKVMLTIRPEYFEEEDYKKYDECRTKINYVIPLTCVSFLLASYVKFTSFVHQGSIFQSAGLIVATYVPTFLYYAYWRNKESQFIRSIMHKY</sequence>
<dbReference type="Proteomes" id="UP001295684">
    <property type="component" value="Unassembled WGS sequence"/>
</dbReference>
<reference evidence="2" key="1">
    <citation type="submission" date="2023-07" db="EMBL/GenBank/DDBJ databases">
        <authorList>
            <consortium name="AG Swart"/>
            <person name="Singh M."/>
            <person name="Singh A."/>
            <person name="Seah K."/>
            <person name="Emmerich C."/>
        </authorList>
    </citation>
    <scope>NUCLEOTIDE SEQUENCE</scope>
    <source>
        <strain evidence="2">DP1</strain>
    </source>
</reference>
<proteinExistence type="predicted"/>
<feature type="transmembrane region" description="Helical" evidence="1">
    <location>
        <begin position="148"/>
        <end position="167"/>
    </location>
</feature>
<protein>
    <submittedName>
        <fullName evidence="2">Uncharacterized protein</fullName>
    </submittedName>
</protein>
<evidence type="ECO:0000313" key="2">
    <source>
        <dbReference type="EMBL" id="CAI2382482.1"/>
    </source>
</evidence>
<evidence type="ECO:0000313" key="3">
    <source>
        <dbReference type="Proteomes" id="UP001295684"/>
    </source>
</evidence>
<feature type="transmembrane region" description="Helical" evidence="1">
    <location>
        <begin position="119"/>
        <end position="136"/>
    </location>
</feature>
<keyword evidence="1" id="KW-1133">Transmembrane helix</keyword>
<comment type="caution">
    <text evidence="2">The sequence shown here is derived from an EMBL/GenBank/DDBJ whole genome shotgun (WGS) entry which is preliminary data.</text>
</comment>
<keyword evidence="1" id="KW-0812">Transmembrane</keyword>
<name>A0AAD1Y0L1_EUPCR</name>